<dbReference type="Pfam" id="PF13469">
    <property type="entry name" value="Sulfotransfer_3"/>
    <property type="match status" value="1"/>
</dbReference>
<feature type="repeat" description="TPR" evidence="2">
    <location>
        <begin position="136"/>
        <end position="169"/>
    </location>
</feature>
<protein>
    <recommendedName>
        <fullName evidence="5">Sulfotransferase</fullName>
    </recommendedName>
</protein>
<dbReference type="PROSITE" id="PS50005">
    <property type="entry name" value="TPR"/>
    <property type="match status" value="1"/>
</dbReference>
<accession>A0ABN8EH35</accession>
<dbReference type="InterPro" id="IPR019734">
    <property type="entry name" value="TPR_rpt"/>
</dbReference>
<dbReference type="SMART" id="SM00028">
    <property type="entry name" value="TPR"/>
    <property type="match status" value="2"/>
</dbReference>
<keyword evidence="4" id="KW-1185">Reference proteome</keyword>
<dbReference type="PANTHER" id="PTHR12788:SF10">
    <property type="entry name" value="PROTEIN-TYROSINE SULFOTRANSFERASE"/>
    <property type="match status" value="1"/>
</dbReference>
<sequence>MPAPRRSKSKKNAKKLAKSITLKLGPRPAISLSIQQALHLCQQHLKKQQTSTAKAILLQINQQQPDLLEVDLMMSDILDSAAQYDDLLLHAKASVQRHPRQVSCLLGLATALRHLQRHTEAEAILLKAQKLAPGNAQVFNHLGIIQKESGQLDNALANFDRGLAINPKLSEIYWNRADLDHSDNPVLLTQMQTLTNSPQCGDNAAARLHYAMAKYYRHQQQTEPEFEQLRLGAKRKKNTLNYQHQEELNRHDEVIHCFDQTFFQQQLAATLPESSTTTPIFVCGMARSGTTLVEQIISSHSDVIAGDERPDLLNATAEHLQKSRNEQPYPQWAKDFKQRDWQAIGHQYRVTTNDLGQRRMFTDKWLSHYEAIGLIHLALPDAKIIHLQRNPMDNLFGCFKQLFQQGIAYSYDFNELAEYYHSYRQLMAHWDAVLPGKVYHIQYEQLVTNQQQTTAELLAFLGLEWQQNCVDFHHNSRPVRTVSSSQVRQPMSEANINNWRRYERQLEPLKQRLIELGYSSEL</sequence>
<dbReference type="SUPFAM" id="SSF52540">
    <property type="entry name" value="P-loop containing nucleoside triphosphate hydrolases"/>
    <property type="match status" value="1"/>
</dbReference>
<dbReference type="InterPro" id="IPR011990">
    <property type="entry name" value="TPR-like_helical_dom_sf"/>
</dbReference>
<dbReference type="EMBL" id="CAKLPX010000001">
    <property type="protein sequence ID" value="CAH0991606.1"/>
    <property type="molecule type" value="Genomic_DNA"/>
</dbReference>
<name>A0ABN8EH35_9GAMM</name>
<dbReference type="Gene3D" id="3.40.50.300">
    <property type="entry name" value="P-loop containing nucleotide triphosphate hydrolases"/>
    <property type="match status" value="1"/>
</dbReference>
<evidence type="ECO:0008006" key="5">
    <source>
        <dbReference type="Google" id="ProtNLM"/>
    </source>
</evidence>
<dbReference type="InterPro" id="IPR026634">
    <property type="entry name" value="TPST-like"/>
</dbReference>
<evidence type="ECO:0000313" key="3">
    <source>
        <dbReference type="EMBL" id="CAH0991606.1"/>
    </source>
</evidence>
<keyword evidence="2" id="KW-0802">TPR repeat</keyword>
<keyword evidence="1" id="KW-0808">Transferase</keyword>
<organism evidence="3 4">
    <name type="scientific">Sinobacterium norvegicum</name>
    <dbReference type="NCBI Taxonomy" id="1641715"/>
    <lineage>
        <taxon>Bacteria</taxon>
        <taxon>Pseudomonadati</taxon>
        <taxon>Pseudomonadota</taxon>
        <taxon>Gammaproteobacteria</taxon>
        <taxon>Cellvibrionales</taxon>
        <taxon>Spongiibacteraceae</taxon>
        <taxon>Sinobacterium</taxon>
    </lineage>
</organism>
<dbReference type="PANTHER" id="PTHR12788">
    <property type="entry name" value="PROTEIN-TYROSINE SULFOTRANSFERASE 2"/>
    <property type="match status" value="1"/>
</dbReference>
<proteinExistence type="predicted"/>
<evidence type="ECO:0000256" key="2">
    <source>
        <dbReference type="PROSITE-ProRule" id="PRU00339"/>
    </source>
</evidence>
<gene>
    <name evidence="3" type="ORF">SIN8267_01715</name>
</gene>
<dbReference type="Gene3D" id="1.25.40.10">
    <property type="entry name" value="Tetratricopeptide repeat domain"/>
    <property type="match status" value="1"/>
</dbReference>
<evidence type="ECO:0000256" key="1">
    <source>
        <dbReference type="ARBA" id="ARBA00022679"/>
    </source>
</evidence>
<comment type="caution">
    <text evidence="3">The sequence shown here is derived from an EMBL/GenBank/DDBJ whole genome shotgun (WGS) entry which is preliminary data.</text>
</comment>
<evidence type="ECO:0000313" key="4">
    <source>
        <dbReference type="Proteomes" id="UP000838100"/>
    </source>
</evidence>
<dbReference type="Pfam" id="PF13181">
    <property type="entry name" value="TPR_8"/>
    <property type="match status" value="2"/>
</dbReference>
<reference evidence="3" key="1">
    <citation type="submission" date="2021-12" db="EMBL/GenBank/DDBJ databases">
        <authorList>
            <person name="Rodrigo-Torres L."/>
            <person name="Arahal R. D."/>
            <person name="Lucena T."/>
        </authorList>
    </citation>
    <scope>NUCLEOTIDE SEQUENCE</scope>
    <source>
        <strain evidence="3">CECT 8267</strain>
    </source>
</reference>
<dbReference type="SUPFAM" id="SSF48452">
    <property type="entry name" value="TPR-like"/>
    <property type="match status" value="1"/>
</dbReference>
<dbReference type="InterPro" id="IPR027417">
    <property type="entry name" value="P-loop_NTPase"/>
</dbReference>
<dbReference type="RefSeq" id="WP_237444251.1">
    <property type="nucleotide sequence ID" value="NZ_CAKLPX010000001.1"/>
</dbReference>
<dbReference type="Proteomes" id="UP000838100">
    <property type="component" value="Unassembled WGS sequence"/>
</dbReference>